<proteinExistence type="predicted"/>
<gene>
    <name evidence="1" type="ORF">LCGC14_0223400</name>
</gene>
<reference evidence="1" key="1">
    <citation type="journal article" date="2015" name="Nature">
        <title>Complex archaea that bridge the gap between prokaryotes and eukaryotes.</title>
        <authorList>
            <person name="Spang A."/>
            <person name="Saw J.H."/>
            <person name="Jorgensen S.L."/>
            <person name="Zaremba-Niedzwiedzka K."/>
            <person name="Martijn J."/>
            <person name="Lind A.E."/>
            <person name="van Eijk R."/>
            <person name="Schleper C."/>
            <person name="Guy L."/>
            <person name="Ettema T.J."/>
        </authorList>
    </citation>
    <scope>NUCLEOTIDE SEQUENCE</scope>
</reference>
<comment type="caution">
    <text evidence="1">The sequence shown here is derived from an EMBL/GenBank/DDBJ whole genome shotgun (WGS) entry which is preliminary data.</text>
</comment>
<organism evidence="1">
    <name type="scientific">marine sediment metagenome</name>
    <dbReference type="NCBI Taxonomy" id="412755"/>
    <lineage>
        <taxon>unclassified sequences</taxon>
        <taxon>metagenomes</taxon>
        <taxon>ecological metagenomes</taxon>
    </lineage>
</organism>
<name>A0A0F9UTC5_9ZZZZ</name>
<protein>
    <submittedName>
        <fullName evidence="1">Uncharacterized protein</fullName>
    </submittedName>
</protein>
<dbReference type="EMBL" id="LAZR01000107">
    <property type="protein sequence ID" value="KKN90757.1"/>
    <property type="molecule type" value="Genomic_DNA"/>
</dbReference>
<evidence type="ECO:0000313" key="1">
    <source>
        <dbReference type="EMBL" id="KKN90757.1"/>
    </source>
</evidence>
<sequence length="61" mass="6992">MEIPTVIRIDICRLVRDEIVEGFKSIRDGIRKEAVGEYIIKSKRLKDAAALFSNLNCNEIK</sequence>
<accession>A0A0F9UTC5</accession>
<dbReference type="AlphaFoldDB" id="A0A0F9UTC5"/>